<dbReference type="EMBL" id="JACHWP010000005">
    <property type="protein sequence ID" value="MBB3023434.1"/>
    <property type="molecule type" value="Genomic_DNA"/>
</dbReference>
<dbReference type="InterPro" id="IPR013538">
    <property type="entry name" value="ASHA1/2-like_C"/>
</dbReference>
<dbReference type="Gene3D" id="3.30.530.20">
    <property type="match status" value="1"/>
</dbReference>
<dbReference type="Pfam" id="PF08327">
    <property type="entry name" value="AHSA1"/>
    <property type="match status" value="1"/>
</dbReference>
<dbReference type="InterPro" id="IPR023393">
    <property type="entry name" value="START-like_dom_sf"/>
</dbReference>
<gene>
    <name evidence="3" type="ORF">FHX50_001729</name>
</gene>
<organism evidence="3 4">
    <name type="scientific">Helcobacillus massiliensis</name>
    <dbReference type="NCBI Taxonomy" id="521392"/>
    <lineage>
        <taxon>Bacteria</taxon>
        <taxon>Bacillati</taxon>
        <taxon>Actinomycetota</taxon>
        <taxon>Actinomycetes</taxon>
        <taxon>Micrococcales</taxon>
        <taxon>Dermabacteraceae</taxon>
        <taxon>Helcobacillus</taxon>
    </lineage>
</organism>
<keyword evidence="4" id="KW-1185">Reference proteome</keyword>
<dbReference type="Proteomes" id="UP000568050">
    <property type="component" value="Unassembled WGS sequence"/>
</dbReference>
<reference evidence="3 4" key="1">
    <citation type="submission" date="2020-08" db="EMBL/GenBank/DDBJ databases">
        <title>Sequencing the genomes of 1000 actinobacteria strains.</title>
        <authorList>
            <person name="Klenk H.-P."/>
        </authorList>
    </citation>
    <scope>NUCLEOTIDE SEQUENCE [LARGE SCALE GENOMIC DNA]</scope>
    <source>
        <strain evidence="3 4">DSM 23040</strain>
    </source>
</reference>
<evidence type="ECO:0000256" key="1">
    <source>
        <dbReference type="ARBA" id="ARBA00006817"/>
    </source>
</evidence>
<evidence type="ECO:0000313" key="3">
    <source>
        <dbReference type="EMBL" id="MBB3023434.1"/>
    </source>
</evidence>
<evidence type="ECO:0000313" key="4">
    <source>
        <dbReference type="Proteomes" id="UP000568050"/>
    </source>
</evidence>
<comment type="caution">
    <text evidence="3">The sequence shown here is derived from an EMBL/GenBank/DDBJ whole genome shotgun (WGS) entry which is preliminary data.</text>
</comment>
<sequence length="238" mass="25142">MQWVIILIIAPEESLTSTRPFIDAVVRSLQIDDDATSDDAVALRLTLALHGCGAPTDLFPLLTDPQHLARWYGTVTVDGGEGGAFTAPGGVHGTIRSVQSPHRVDLTWEYEGRADELTLRIDPTDDGSSSLLIEHSLAMPAEVFAQYGPGAAALGWEIALMGFARYAEIGGDASIAACAADLPAPDPVWLASEDGAQTVRAWAIRWAAAAIAAGVPEARARVGEENTVRAYIPQAAQS</sequence>
<protein>
    <submittedName>
        <fullName evidence="3">Uncharacterized protein YndB with AHSA1/START domain</fullName>
    </submittedName>
</protein>
<feature type="domain" description="Activator of Hsp90 ATPase homologue 1/2-like C-terminal" evidence="2">
    <location>
        <begin position="55"/>
        <end position="167"/>
    </location>
</feature>
<proteinExistence type="inferred from homology"/>
<evidence type="ECO:0000259" key="2">
    <source>
        <dbReference type="Pfam" id="PF08327"/>
    </source>
</evidence>
<comment type="similarity">
    <text evidence="1">Belongs to the AHA1 family.</text>
</comment>
<dbReference type="SUPFAM" id="SSF55961">
    <property type="entry name" value="Bet v1-like"/>
    <property type="match status" value="1"/>
</dbReference>
<dbReference type="RefSeq" id="WP_259924085.1">
    <property type="nucleotide sequence ID" value="NZ_CBCSFZ010000013.1"/>
</dbReference>
<accession>A0A839QSZ7</accession>
<name>A0A839QSZ7_9MICO</name>
<dbReference type="AlphaFoldDB" id="A0A839QSZ7"/>